<keyword evidence="2" id="KW-1185">Reference proteome</keyword>
<evidence type="ECO:0000313" key="1">
    <source>
        <dbReference type="EMBL" id="CEF02011.1"/>
    </source>
</evidence>
<accession>A0ABM9R4Z4</accession>
<comment type="caution">
    <text evidence="1">The sequence shown here is derived from an EMBL/GenBank/DDBJ whole genome shotgun (WGS) entry which is preliminary data.</text>
</comment>
<organism evidence="1 2">
    <name type="scientific">Bifidobacterium longum subsp. infantis</name>
    <dbReference type="NCBI Taxonomy" id="1682"/>
    <lineage>
        <taxon>Bacteria</taxon>
        <taxon>Bacillati</taxon>
        <taxon>Actinomycetota</taxon>
        <taxon>Actinomycetes</taxon>
        <taxon>Bifidobacteriales</taxon>
        <taxon>Bifidobacteriaceae</taxon>
        <taxon>Bifidobacterium</taxon>
    </lineage>
</organism>
<evidence type="ECO:0000313" key="2">
    <source>
        <dbReference type="Proteomes" id="UP000043107"/>
    </source>
</evidence>
<reference evidence="1 2" key="1">
    <citation type="submission" date="2014-09" db="EMBL/GenBank/DDBJ databases">
        <authorList>
            <person name="Bertelli C."/>
        </authorList>
    </citation>
    <scope>NUCLEOTIDE SEQUENCE [LARGE SCALE GENOMIC DNA]</scope>
    <source>
        <strain evidence="1 2">BIC1401111250</strain>
    </source>
</reference>
<proteinExistence type="predicted"/>
<sequence>MRFKPRNMLPSGLEQSEFSEPYDPLLIRKALEPERLTAGCGAVVFSDAGLADCGTPMEERGG</sequence>
<dbReference type="Proteomes" id="UP000043107">
    <property type="component" value="Unassembled WGS sequence"/>
</dbReference>
<dbReference type="RefSeq" id="WP_041981920.1">
    <property type="nucleotide sequence ID" value="NZ_CBCRZZ010000007.1"/>
</dbReference>
<gene>
    <name evidence="1" type="ORF">BLIC_c01469</name>
</gene>
<name>A0ABM9R4Z4_BIFLI</name>
<dbReference type="EMBL" id="CCWP01000029">
    <property type="protein sequence ID" value="CEF02011.1"/>
    <property type="molecule type" value="Genomic_DNA"/>
</dbReference>
<protein>
    <submittedName>
        <fullName evidence="1">Uncharacterized protein</fullName>
    </submittedName>
</protein>